<sequence length="410" mass="45980">MSQNPEATLDDALQNVNQSTVTSGIIYERTMQLANLYNFNREEGFNTANYKYFRQALLEMHNASNKNLFVNIDQLDGQLEQEAQNIVPIGILNTDFQLLNYNMDNETLGGLLYNEDTKRFSQINGRPPFYTLHTTVIAPLKKAVEGNNVTYKLNINYLFQNQQQKIKTLSADFGDGVNRTLITNQQLISQNITVPYATSGVKTATYQVTYEDNSSLTTYSTLYFKKTQGLQKSIGLLCAGTQGLGTTKNDTLQADISFQGYNNDPSDPNRDPTIKAKIQYRTYFANSNSSGVVNSPIIILDGFDPGDKRKIEDCDCENDADCLSVNLNSDGSFNGDDYRSIVDLQNYQDNLGFTQNVLNSLRERGFDVIIVNFPTYKTDDLNTPEVILDEVEIDGGAYYIESNAFALVKL</sequence>
<proteinExistence type="predicted"/>
<reference evidence="2" key="1">
    <citation type="journal article" date="2017" name="Proc. Natl. Acad. Sci. U.S.A.">
        <title>Simulation of Deepwater Horizon oil plume reveals substrate specialization within a complex community of hydrocarbon-degraders.</title>
        <authorList>
            <person name="Hu P."/>
            <person name="Dubinsky E.A."/>
            <person name="Probst A.J."/>
            <person name="Wang J."/>
            <person name="Sieber C.M.K."/>
            <person name="Tom L.M."/>
            <person name="Gardinali P."/>
            <person name="Banfield J.F."/>
            <person name="Atlas R.M."/>
            <person name="Andersen G.L."/>
        </authorList>
    </citation>
    <scope>NUCLEOTIDE SEQUENCE [LARGE SCALE GENOMIC DNA]</scope>
</reference>
<comment type="caution">
    <text evidence="1">The sequence shown here is derived from an EMBL/GenBank/DDBJ whole genome shotgun (WGS) entry which is preliminary data.</text>
</comment>
<protein>
    <submittedName>
        <fullName evidence="1">Uncharacterized protein</fullName>
    </submittedName>
</protein>
<gene>
    <name evidence="1" type="ORF">A9Q93_06915</name>
</gene>
<dbReference type="Proteomes" id="UP000196102">
    <property type="component" value="Unassembled WGS sequence"/>
</dbReference>
<evidence type="ECO:0000313" key="2">
    <source>
        <dbReference type="Proteomes" id="UP000196102"/>
    </source>
</evidence>
<accession>A0A1Z8AYQ6</accession>
<dbReference type="EMBL" id="MAAX01000108">
    <property type="protein sequence ID" value="OUS15469.1"/>
    <property type="molecule type" value="Genomic_DNA"/>
</dbReference>
<organism evidence="1 2">
    <name type="scientific">Nonlabens dokdonensis</name>
    <dbReference type="NCBI Taxonomy" id="328515"/>
    <lineage>
        <taxon>Bacteria</taxon>
        <taxon>Pseudomonadati</taxon>
        <taxon>Bacteroidota</taxon>
        <taxon>Flavobacteriia</taxon>
        <taxon>Flavobacteriales</taxon>
        <taxon>Flavobacteriaceae</taxon>
        <taxon>Nonlabens</taxon>
    </lineage>
</organism>
<name>A0A1Z8AYQ6_9FLAO</name>
<dbReference type="AlphaFoldDB" id="A0A1Z8AYQ6"/>
<evidence type="ECO:0000313" key="1">
    <source>
        <dbReference type="EMBL" id="OUS15469.1"/>
    </source>
</evidence>